<reference evidence="1 2" key="1">
    <citation type="submission" date="2016-05" db="EMBL/GenBank/DDBJ databases">
        <title>Complete genome sequence of Novosphingobium guangzhouense SA925(T).</title>
        <authorList>
            <person name="Sha S."/>
        </authorList>
    </citation>
    <scope>NUCLEOTIDE SEQUENCE [LARGE SCALE GENOMIC DNA]</scope>
    <source>
        <strain evidence="1 2">SA925</strain>
    </source>
</reference>
<protein>
    <submittedName>
        <fullName evidence="1">Uncharacterized protein</fullName>
    </submittedName>
</protein>
<dbReference type="Proteomes" id="UP000236327">
    <property type="component" value="Unassembled WGS sequence"/>
</dbReference>
<evidence type="ECO:0000313" key="1">
    <source>
        <dbReference type="EMBL" id="PNU03586.1"/>
    </source>
</evidence>
<organism evidence="1 2">
    <name type="scientific">Novosphingobium guangzhouense</name>
    <dbReference type="NCBI Taxonomy" id="1850347"/>
    <lineage>
        <taxon>Bacteria</taxon>
        <taxon>Pseudomonadati</taxon>
        <taxon>Pseudomonadota</taxon>
        <taxon>Alphaproteobacteria</taxon>
        <taxon>Sphingomonadales</taxon>
        <taxon>Sphingomonadaceae</taxon>
        <taxon>Novosphingobium</taxon>
    </lineage>
</organism>
<gene>
    <name evidence="1" type="ORF">A8V01_23480</name>
</gene>
<dbReference type="AlphaFoldDB" id="A0A2K2FXR0"/>
<proteinExistence type="predicted"/>
<keyword evidence="2" id="KW-1185">Reference proteome</keyword>
<accession>A0A2K2FXR0</accession>
<sequence length="103" mass="11639">MPLLGRGISQKDVIWAVAPSSERGFERAAYDHMVAERNVGPFENEEGRIAQNRAFSQLGQFLVQGRPHTNQSLFLNINPCLSREKQRPVVAPTFGPVHTQRQR</sequence>
<dbReference type="EMBL" id="LYMM01000048">
    <property type="protein sequence ID" value="PNU03586.1"/>
    <property type="molecule type" value="Genomic_DNA"/>
</dbReference>
<name>A0A2K2FXR0_9SPHN</name>
<evidence type="ECO:0000313" key="2">
    <source>
        <dbReference type="Proteomes" id="UP000236327"/>
    </source>
</evidence>
<comment type="caution">
    <text evidence="1">The sequence shown here is derived from an EMBL/GenBank/DDBJ whole genome shotgun (WGS) entry which is preliminary data.</text>
</comment>